<feature type="transmembrane region" description="Helical" evidence="1">
    <location>
        <begin position="287"/>
        <end position="311"/>
    </location>
</feature>
<reference evidence="4" key="1">
    <citation type="journal article" date="2010" name="Nature">
        <title>The Amphimedon queenslandica genome and the evolution of animal complexity.</title>
        <authorList>
            <person name="Srivastava M."/>
            <person name="Simakov O."/>
            <person name="Chapman J."/>
            <person name="Fahey B."/>
            <person name="Gauthier M.E."/>
            <person name="Mitros T."/>
            <person name="Richards G.S."/>
            <person name="Conaco C."/>
            <person name="Dacre M."/>
            <person name="Hellsten U."/>
            <person name="Larroux C."/>
            <person name="Putnam N.H."/>
            <person name="Stanke M."/>
            <person name="Adamska M."/>
            <person name="Darling A."/>
            <person name="Degnan S.M."/>
            <person name="Oakley T.H."/>
            <person name="Plachetzki D.C."/>
            <person name="Zhai Y."/>
            <person name="Adamski M."/>
            <person name="Calcino A."/>
            <person name="Cummins S.F."/>
            <person name="Goodstein D.M."/>
            <person name="Harris C."/>
            <person name="Jackson D.J."/>
            <person name="Leys S.P."/>
            <person name="Shu S."/>
            <person name="Woodcroft B.J."/>
            <person name="Vervoort M."/>
            <person name="Kosik K.S."/>
            <person name="Manning G."/>
            <person name="Degnan B.M."/>
            <person name="Rokhsar D.S."/>
        </authorList>
    </citation>
    <scope>NUCLEOTIDE SEQUENCE [LARGE SCALE GENOMIC DNA]</scope>
</reference>
<keyword evidence="1" id="KW-0472">Membrane</keyword>
<name>A0A1X7V8B7_AMPQE</name>
<evidence type="ECO:0000256" key="2">
    <source>
        <dbReference type="SAM" id="SignalP"/>
    </source>
</evidence>
<keyword evidence="4" id="KW-1185">Reference proteome</keyword>
<feature type="chain" id="PRO_5010878498" evidence="2">
    <location>
        <begin position="25"/>
        <end position="372"/>
    </location>
</feature>
<keyword evidence="1" id="KW-1133">Transmembrane helix</keyword>
<dbReference type="KEGG" id="aqu:109580924"/>
<dbReference type="OrthoDB" id="5960270at2759"/>
<protein>
    <submittedName>
        <fullName evidence="3">Uncharacterized protein</fullName>
    </submittedName>
</protein>
<keyword evidence="1" id="KW-0812">Transmembrane</keyword>
<dbReference type="EnsemblMetazoa" id="XM_019994518.1">
    <property type="protein sequence ID" value="XP_019850077.1"/>
    <property type="gene ID" value="LOC109580924"/>
</dbReference>
<keyword evidence="2" id="KW-0732">Signal</keyword>
<dbReference type="PANTHER" id="PTHR34179:SF1">
    <property type="entry name" value="TUMOR PROTEIN P53-INDUCIBLE PROTEIN 13"/>
    <property type="match status" value="1"/>
</dbReference>
<organism evidence="3">
    <name type="scientific">Amphimedon queenslandica</name>
    <name type="common">Sponge</name>
    <dbReference type="NCBI Taxonomy" id="400682"/>
    <lineage>
        <taxon>Eukaryota</taxon>
        <taxon>Metazoa</taxon>
        <taxon>Porifera</taxon>
        <taxon>Demospongiae</taxon>
        <taxon>Heteroscleromorpha</taxon>
        <taxon>Haplosclerida</taxon>
        <taxon>Niphatidae</taxon>
        <taxon>Amphimedon</taxon>
    </lineage>
</organism>
<dbReference type="InterPro" id="IPR021454">
    <property type="entry name" value="DUF3105"/>
</dbReference>
<dbReference type="EnsemblMetazoa" id="Aqu2.1.36545_001">
    <property type="protein sequence ID" value="Aqu2.1.36545_001"/>
    <property type="gene ID" value="Aqu2.1.36545"/>
</dbReference>
<evidence type="ECO:0000313" key="3">
    <source>
        <dbReference type="EnsemblMetazoa" id="Aqu2.1.36545_001"/>
    </source>
</evidence>
<dbReference type="PROSITE" id="PS51257">
    <property type="entry name" value="PROKAR_LIPOPROTEIN"/>
    <property type="match status" value="1"/>
</dbReference>
<reference evidence="3" key="2">
    <citation type="submission" date="2017-05" db="UniProtKB">
        <authorList>
            <consortium name="EnsemblMetazoa"/>
        </authorList>
    </citation>
    <scope>IDENTIFICATION</scope>
</reference>
<dbReference type="InParanoid" id="A0A1X7V8B7"/>
<accession>A0A1X7V8B7</accession>
<dbReference type="AlphaFoldDB" id="A0A1X7V8B7"/>
<sequence>MMKDFSSLLFLFAILFSCSSLLDGSQICDNGEYKIEEDISGEDGSCKDQNRLIIKEYLKPAGLNFCTEHTEDGGTKCMSEELHYSATPPLSGDYRPLAPKYGEYSYLPPQRWLHVLKYGAVVLLYHPCAPMDQVIAMKDILSGCMRKHIITPYPHLSEEKPLALVTLGCMYNMSWVDKAPVEEWITAHALKASESVVTQDGEYDSGLVQPADIVSDVADSIVCPSSISTVTIEPPDLTTPTTIHNTSDDPIDISPDYTQLTTPTNCSNDCPAVTNHITVVYFIEHHILLFTLFIISLVLFILLLSIWICYLRRNSSMRERRRRVTPGKYKPMNSFFPKPGGVMAIAIPEMGLPKAMPSEREKLIVESDEDEL</sequence>
<dbReference type="GO" id="GO:0005737">
    <property type="term" value="C:cytoplasm"/>
    <property type="evidence" value="ECO:0007669"/>
    <property type="project" value="TreeGrafter"/>
</dbReference>
<dbReference type="PANTHER" id="PTHR34179">
    <property type="entry name" value="TUMOR PROTEIN P53-INDUCIBLE PROTEIN 13"/>
    <property type="match status" value="1"/>
</dbReference>
<feature type="signal peptide" evidence="2">
    <location>
        <begin position="1"/>
        <end position="24"/>
    </location>
</feature>
<evidence type="ECO:0000313" key="4">
    <source>
        <dbReference type="Proteomes" id="UP000007879"/>
    </source>
</evidence>
<dbReference type="eggNOG" id="ENOG502QWJX">
    <property type="taxonomic scope" value="Eukaryota"/>
</dbReference>
<gene>
    <name evidence="3" type="primary">109580924</name>
</gene>
<evidence type="ECO:0000256" key="1">
    <source>
        <dbReference type="SAM" id="Phobius"/>
    </source>
</evidence>
<dbReference type="Proteomes" id="UP000007879">
    <property type="component" value="Unassembled WGS sequence"/>
</dbReference>
<proteinExistence type="predicted"/>
<dbReference type="STRING" id="400682.A0A1X7V8B7"/>
<dbReference type="Pfam" id="PF11303">
    <property type="entry name" value="DUF3105"/>
    <property type="match status" value="1"/>
</dbReference>